<feature type="region of interest" description="Disordered" evidence="1">
    <location>
        <begin position="1"/>
        <end position="20"/>
    </location>
</feature>
<dbReference type="InterPro" id="IPR011335">
    <property type="entry name" value="Restrct_endonuc-II-like"/>
</dbReference>
<organism evidence="3 4">
    <name type="scientific">Vibrio ordalii FS-238</name>
    <dbReference type="NCBI Taxonomy" id="617133"/>
    <lineage>
        <taxon>Bacteria</taxon>
        <taxon>Pseudomonadati</taxon>
        <taxon>Pseudomonadota</taxon>
        <taxon>Gammaproteobacteria</taxon>
        <taxon>Vibrionales</taxon>
        <taxon>Vibrionaceae</taxon>
        <taxon>Vibrio</taxon>
    </lineage>
</organism>
<evidence type="ECO:0000313" key="4">
    <source>
        <dbReference type="Proteomes" id="UP000094808"/>
    </source>
</evidence>
<evidence type="ECO:0000259" key="2">
    <source>
        <dbReference type="Pfam" id="PF04480"/>
    </source>
</evidence>
<dbReference type="PANTHER" id="PTHR38590">
    <property type="entry name" value="BLL0828 PROTEIN"/>
    <property type="match status" value="1"/>
</dbReference>
<accession>A0A853R426</accession>
<feature type="domain" description="DUF559" evidence="2">
    <location>
        <begin position="8"/>
        <end position="114"/>
    </location>
</feature>
<dbReference type="PANTHER" id="PTHR38590:SF1">
    <property type="entry name" value="BLL0828 PROTEIN"/>
    <property type="match status" value="1"/>
</dbReference>
<dbReference type="GO" id="GO:0032259">
    <property type="term" value="P:methylation"/>
    <property type="evidence" value="ECO:0007669"/>
    <property type="project" value="UniProtKB-KW"/>
</dbReference>
<dbReference type="RefSeq" id="WP_017042616.1">
    <property type="nucleotide sequence ID" value="NZ_AJYS02000219.1"/>
</dbReference>
<dbReference type="AlphaFoldDB" id="A0A853R426"/>
<dbReference type="GO" id="GO:0008168">
    <property type="term" value="F:methyltransferase activity"/>
    <property type="evidence" value="ECO:0007669"/>
    <property type="project" value="UniProtKB-KW"/>
</dbReference>
<sequence>MESNPKSTKMRRRTLRTNATASEQSVWAKLRCQQLGTKFRRQFGIGPYIVDFYAPSHRLVIEIDGDSHFSESSYIYDQARTDYLEQFGIRVLRYTNEEVRIQLDDVVEDICRYLNTPP</sequence>
<dbReference type="Pfam" id="PF04480">
    <property type="entry name" value="DUF559"/>
    <property type="match status" value="1"/>
</dbReference>
<protein>
    <submittedName>
        <fullName evidence="3">DNA methyltransferase</fullName>
    </submittedName>
</protein>
<keyword evidence="3" id="KW-0489">Methyltransferase</keyword>
<dbReference type="EMBL" id="AJYS02000219">
    <property type="protein sequence ID" value="OEE34722.1"/>
    <property type="molecule type" value="Genomic_DNA"/>
</dbReference>
<dbReference type="InterPro" id="IPR007569">
    <property type="entry name" value="DUF559"/>
</dbReference>
<dbReference type="Gene3D" id="3.40.960.10">
    <property type="entry name" value="VSR Endonuclease"/>
    <property type="match status" value="1"/>
</dbReference>
<proteinExistence type="predicted"/>
<comment type="caution">
    <text evidence="3">The sequence shown here is derived from an EMBL/GenBank/DDBJ whole genome shotgun (WGS) entry which is preliminary data.</text>
</comment>
<keyword evidence="4" id="KW-1185">Reference proteome</keyword>
<gene>
    <name evidence="3" type="ORF">A1QS_06800</name>
</gene>
<reference evidence="3 4" key="1">
    <citation type="journal article" date="2012" name="Science">
        <title>Ecological populations of bacteria act as socially cohesive units of antibiotic production and resistance.</title>
        <authorList>
            <person name="Cordero O.X."/>
            <person name="Wildschutte H."/>
            <person name="Kirkup B."/>
            <person name="Proehl S."/>
            <person name="Ngo L."/>
            <person name="Hussain F."/>
            <person name="Le Roux F."/>
            <person name="Mincer T."/>
            <person name="Polz M.F."/>
        </authorList>
    </citation>
    <scope>NUCLEOTIDE SEQUENCE [LARGE SCALE GENOMIC DNA]</scope>
    <source>
        <strain evidence="3 4">FS-238</strain>
    </source>
</reference>
<dbReference type="SUPFAM" id="SSF52980">
    <property type="entry name" value="Restriction endonuclease-like"/>
    <property type="match status" value="1"/>
</dbReference>
<dbReference type="InterPro" id="IPR047216">
    <property type="entry name" value="Endonuclease_DUF559_bact"/>
</dbReference>
<keyword evidence="3" id="KW-0808">Transferase</keyword>
<name>A0A853R426_9VIBR</name>
<evidence type="ECO:0000313" key="3">
    <source>
        <dbReference type="EMBL" id="OEE34722.1"/>
    </source>
</evidence>
<dbReference type="CDD" id="cd01038">
    <property type="entry name" value="Endonuclease_DUF559"/>
    <property type="match status" value="1"/>
</dbReference>
<evidence type="ECO:0000256" key="1">
    <source>
        <dbReference type="SAM" id="MobiDB-lite"/>
    </source>
</evidence>
<dbReference type="Proteomes" id="UP000094808">
    <property type="component" value="Unassembled WGS sequence"/>
</dbReference>